<protein>
    <submittedName>
        <fullName evidence="1">Uncharacterized protein</fullName>
    </submittedName>
</protein>
<evidence type="ECO:0000313" key="2">
    <source>
        <dbReference type="Proteomes" id="UP000604825"/>
    </source>
</evidence>
<sequence>MERRLKWSEVPILFNLRDHPLNLYDGPLLPLVIKPYIRNYKVTLQDGENLRSEILTFEVADYESAYNCILGRPFLKKFMATAHFAYSVLKESGPHGPLTIYGDRKGAVTYDMKTLGLIKQFRRVLTDLAEPPSKQQKTTDLTVMTTPAVTLPAPIVAALVVAKPSILEAESSKAAEARSKAPILPQN</sequence>
<gene>
    <name evidence="1" type="ORF">NCGR_LOCUS22800</name>
</gene>
<keyword evidence="2" id="KW-1185">Reference proteome</keyword>
<dbReference type="OrthoDB" id="1937476at2759"/>
<proteinExistence type="predicted"/>
<accession>A0A811NYT7</accession>
<dbReference type="AlphaFoldDB" id="A0A811NYT7"/>
<comment type="caution">
    <text evidence="1">The sequence shown here is derived from an EMBL/GenBank/DDBJ whole genome shotgun (WGS) entry which is preliminary data.</text>
</comment>
<dbReference type="EMBL" id="CAJGYO010000005">
    <property type="protein sequence ID" value="CAD6233433.1"/>
    <property type="molecule type" value="Genomic_DNA"/>
</dbReference>
<evidence type="ECO:0000313" key="1">
    <source>
        <dbReference type="EMBL" id="CAD6233433.1"/>
    </source>
</evidence>
<organism evidence="1 2">
    <name type="scientific">Miscanthus lutarioriparius</name>
    <dbReference type="NCBI Taxonomy" id="422564"/>
    <lineage>
        <taxon>Eukaryota</taxon>
        <taxon>Viridiplantae</taxon>
        <taxon>Streptophyta</taxon>
        <taxon>Embryophyta</taxon>
        <taxon>Tracheophyta</taxon>
        <taxon>Spermatophyta</taxon>
        <taxon>Magnoliopsida</taxon>
        <taxon>Liliopsida</taxon>
        <taxon>Poales</taxon>
        <taxon>Poaceae</taxon>
        <taxon>PACMAD clade</taxon>
        <taxon>Panicoideae</taxon>
        <taxon>Andropogonodae</taxon>
        <taxon>Andropogoneae</taxon>
        <taxon>Saccharinae</taxon>
        <taxon>Miscanthus</taxon>
    </lineage>
</organism>
<dbReference type="Proteomes" id="UP000604825">
    <property type="component" value="Unassembled WGS sequence"/>
</dbReference>
<reference evidence="1" key="1">
    <citation type="submission" date="2020-10" db="EMBL/GenBank/DDBJ databases">
        <authorList>
            <person name="Han B."/>
            <person name="Lu T."/>
            <person name="Zhao Q."/>
            <person name="Huang X."/>
            <person name="Zhao Y."/>
        </authorList>
    </citation>
    <scope>NUCLEOTIDE SEQUENCE</scope>
</reference>
<name>A0A811NYT7_9POAL</name>